<dbReference type="PANTHER" id="PTHR31072">
    <property type="entry name" value="TRANSCRIPTION FACTOR TCP4-RELATED"/>
    <property type="match status" value="1"/>
</dbReference>
<dbReference type="GO" id="GO:0043565">
    <property type="term" value="F:sequence-specific DNA binding"/>
    <property type="evidence" value="ECO:0007669"/>
    <property type="project" value="TreeGrafter"/>
</dbReference>
<sequence length="635" mass="71431">MEFLEQEKKNKGLSLDPLRNRHLYPNQNQNQNQNQVVRISRNVEEEGEEKNHHRRRHQEEEEQPQPVAPPSSQGHHQLHQSSEFFQQNQPSIFGSLEEIPSQPPQQPKKRSYNPSDSSSLEPAGEHARLREKIGENSHRRQMSSRLRNTGGEIVEVQGGHIIRSTGRKDRHSKVCTSKGPRDRRVRLAAHTAIQFYDVQDRLGYDRPSKAVDWLIKKAQAAIDDLAQLPAWKPTTGTSVDASFEQEDAQKLFAENHQQQHQLDTNIAGPSKRAMPTLGGESEQQGLHQRGNVNSNPNPSFLPPSLDSDAIADTIKSFFPLGASAESSSSAMQFQSFGTSDLLSRPNSQIQDLRLSLHSLQDPILLHHNQQQPQQLQNPIHHDEQTHVQSQAQVLLSGTPLGFDGTAGWSEQHQQMSEISRFQRLAAWNAGGDTGTGSGGTAGYLFNSPSVPQPLLQQLLGQNQFLSQRGPLQSSDSPSCFPFIHLHYLALDLPQESVDSLGFTFLHEFGVMKRSMMVTPTSHPLLPLIPAIELNSRKRESSLALTGIYLFANGRNQAVQPIQVLLLPVLKEQRRVITRVEQYLIELVNISLEYNITILELGLNFAHESSIDLNLNKCFITRVKVREKIEEKLKQR</sequence>
<evidence type="ECO:0000256" key="1">
    <source>
        <dbReference type="ARBA" id="ARBA00004123"/>
    </source>
</evidence>
<comment type="subcellular location">
    <subcellularLocation>
        <location evidence="1">Nucleus</location>
    </subcellularLocation>
</comment>
<name>A0AAD2DK83_9LAMI</name>
<evidence type="ECO:0000256" key="3">
    <source>
        <dbReference type="ARBA" id="ARBA00023125"/>
    </source>
</evidence>
<feature type="compositionally biased region" description="Basic and acidic residues" evidence="6">
    <location>
        <begin position="123"/>
        <end position="138"/>
    </location>
</feature>
<organism evidence="8 9">
    <name type="scientific">Fraxinus pennsylvanica</name>
    <dbReference type="NCBI Taxonomy" id="56036"/>
    <lineage>
        <taxon>Eukaryota</taxon>
        <taxon>Viridiplantae</taxon>
        <taxon>Streptophyta</taxon>
        <taxon>Embryophyta</taxon>
        <taxon>Tracheophyta</taxon>
        <taxon>Spermatophyta</taxon>
        <taxon>Magnoliopsida</taxon>
        <taxon>eudicotyledons</taxon>
        <taxon>Gunneridae</taxon>
        <taxon>Pentapetalae</taxon>
        <taxon>asterids</taxon>
        <taxon>lamiids</taxon>
        <taxon>Lamiales</taxon>
        <taxon>Oleaceae</taxon>
        <taxon>Oleeae</taxon>
        <taxon>Fraxinus</taxon>
    </lineage>
</organism>
<dbReference type="GO" id="GO:0005634">
    <property type="term" value="C:nucleus"/>
    <property type="evidence" value="ECO:0007669"/>
    <property type="project" value="UniProtKB-SubCell"/>
</dbReference>
<feature type="region of interest" description="Disordered" evidence="6">
    <location>
        <begin position="256"/>
        <end position="306"/>
    </location>
</feature>
<evidence type="ECO:0000259" key="7">
    <source>
        <dbReference type="PROSITE" id="PS51369"/>
    </source>
</evidence>
<feature type="compositionally biased region" description="Basic and acidic residues" evidence="6">
    <location>
        <begin position="1"/>
        <end position="10"/>
    </location>
</feature>
<keyword evidence="4" id="KW-0804">Transcription</keyword>
<dbReference type="PANTHER" id="PTHR31072:SF273">
    <property type="entry name" value="TRANSCRIPTION FACTOR TCP4"/>
    <property type="match status" value="1"/>
</dbReference>
<dbReference type="Pfam" id="PF03634">
    <property type="entry name" value="TCP"/>
    <property type="match status" value="1"/>
</dbReference>
<accession>A0AAD2DK83</accession>
<evidence type="ECO:0000313" key="9">
    <source>
        <dbReference type="Proteomes" id="UP000834106"/>
    </source>
</evidence>
<protein>
    <recommendedName>
        <fullName evidence="7">TCP domain-containing protein</fullName>
    </recommendedName>
</protein>
<evidence type="ECO:0000256" key="5">
    <source>
        <dbReference type="ARBA" id="ARBA00023242"/>
    </source>
</evidence>
<dbReference type="AlphaFoldDB" id="A0AAD2DK83"/>
<reference evidence="8" key="1">
    <citation type="submission" date="2023-05" db="EMBL/GenBank/DDBJ databases">
        <authorList>
            <person name="Huff M."/>
        </authorList>
    </citation>
    <scope>NUCLEOTIDE SEQUENCE</scope>
</reference>
<dbReference type="Proteomes" id="UP000834106">
    <property type="component" value="Chromosome 2"/>
</dbReference>
<keyword evidence="2" id="KW-0805">Transcription regulation</keyword>
<feature type="region of interest" description="Disordered" evidence="6">
    <location>
        <begin position="95"/>
        <end position="145"/>
    </location>
</feature>
<keyword evidence="9" id="KW-1185">Reference proteome</keyword>
<proteinExistence type="predicted"/>
<dbReference type="GO" id="GO:0003700">
    <property type="term" value="F:DNA-binding transcription factor activity"/>
    <property type="evidence" value="ECO:0007669"/>
    <property type="project" value="InterPro"/>
</dbReference>
<evidence type="ECO:0000313" key="8">
    <source>
        <dbReference type="EMBL" id="CAI9757059.1"/>
    </source>
</evidence>
<keyword evidence="5" id="KW-0539">Nucleus</keyword>
<gene>
    <name evidence="8" type="ORF">FPE_LOCUS4489</name>
</gene>
<evidence type="ECO:0000256" key="6">
    <source>
        <dbReference type="SAM" id="MobiDB-lite"/>
    </source>
</evidence>
<keyword evidence="3" id="KW-0238">DNA-binding</keyword>
<evidence type="ECO:0000256" key="2">
    <source>
        <dbReference type="ARBA" id="ARBA00023015"/>
    </source>
</evidence>
<feature type="region of interest" description="Disordered" evidence="6">
    <location>
        <begin position="1"/>
        <end position="79"/>
    </location>
</feature>
<feature type="compositionally biased region" description="Low complexity" evidence="6">
    <location>
        <begin position="26"/>
        <end position="35"/>
    </location>
</feature>
<evidence type="ECO:0000256" key="4">
    <source>
        <dbReference type="ARBA" id="ARBA00023163"/>
    </source>
</evidence>
<dbReference type="InterPro" id="IPR005333">
    <property type="entry name" value="Transcription_factor_TCP"/>
</dbReference>
<feature type="domain" description="TCP" evidence="7">
    <location>
        <begin position="167"/>
        <end position="225"/>
    </location>
</feature>
<feature type="compositionally biased region" description="Low complexity" evidence="6">
    <location>
        <begin position="291"/>
        <end position="306"/>
    </location>
</feature>
<dbReference type="EMBL" id="OU503037">
    <property type="protein sequence ID" value="CAI9757059.1"/>
    <property type="molecule type" value="Genomic_DNA"/>
</dbReference>
<dbReference type="PROSITE" id="PS51369">
    <property type="entry name" value="TCP"/>
    <property type="match status" value="1"/>
</dbReference>
<dbReference type="InterPro" id="IPR017887">
    <property type="entry name" value="TF_TCP_subgr"/>
</dbReference>